<reference evidence="2" key="1">
    <citation type="submission" date="2015-03" db="EMBL/GenBank/DDBJ databases">
        <authorList>
            <consortium name="Pathogen Informatics"/>
        </authorList>
    </citation>
    <scope>NUCLEOTIDE SEQUENCE [LARGE SCALE GENOMIC DNA]</scope>
    <source>
        <strain evidence="2">N09902308</strain>
    </source>
</reference>
<evidence type="ECO:0000313" key="1">
    <source>
        <dbReference type="EMBL" id="COZ28025.1"/>
    </source>
</evidence>
<dbReference type="Proteomes" id="UP000039021">
    <property type="component" value="Unassembled WGS sequence"/>
</dbReference>
<proteinExistence type="predicted"/>
<protein>
    <submittedName>
        <fullName evidence="1">Uncharacterized protein</fullName>
    </submittedName>
</protein>
<organism evidence="1 2">
    <name type="scientific">Mycobacterium tuberculosis</name>
    <dbReference type="NCBI Taxonomy" id="1773"/>
    <lineage>
        <taxon>Bacteria</taxon>
        <taxon>Bacillati</taxon>
        <taxon>Actinomycetota</taxon>
        <taxon>Actinomycetes</taxon>
        <taxon>Mycobacteriales</taxon>
        <taxon>Mycobacteriaceae</taxon>
        <taxon>Mycobacterium</taxon>
        <taxon>Mycobacterium tuberculosis complex</taxon>
    </lineage>
</organism>
<comment type="caution">
    <text evidence="1">The sequence shown here is derived from an EMBL/GenBank/DDBJ whole genome shotgun (WGS) entry which is preliminary data.</text>
</comment>
<gene>
    <name evidence="1" type="ORF">ERS007739_03582</name>
</gene>
<dbReference type="EMBL" id="CSBK01001901">
    <property type="protein sequence ID" value="COZ28025.1"/>
    <property type="molecule type" value="Genomic_DNA"/>
</dbReference>
<evidence type="ECO:0000313" key="2">
    <source>
        <dbReference type="Proteomes" id="UP000039021"/>
    </source>
</evidence>
<name>A0A916P8Z2_MYCTX</name>
<dbReference type="AlphaFoldDB" id="A0A916P8Z2"/>
<sequence>MRLAGPDTTQVVGERGVDELRRTRSTDQCLAQVADVEKADGGAGGVVLADGSGIRDRHQPAAELGETRTQLAMAVFQRSVYQLWHIAHGVPP</sequence>
<accession>A0A916P8Z2</accession>